<dbReference type="Pfam" id="PF04828">
    <property type="entry name" value="GFA"/>
    <property type="match status" value="1"/>
</dbReference>
<evidence type="ECO:0000256" key="4">
    <source>
        <dbReference type="ARBA" id="ARBA00023239"/>
    </source>
</evidence>
<dbReference type="InterPro" id="IPR006913">
    <property type="entry name" value="CENP-V/GFA"/>
</dbReference>
<dbReference type="PANTHER" id="PTHR33337">
    <property type="entry name" value="GFA DOMAIN-CONTAINING PROTEIN"/>
    <property type="match status" value="1"/>
</dbReference>
<gene>
    <name evidence="6" type="ORF">FHW16_000871</name>
</gene>
<comment type="caution">
    <text evidence="6">The sequence shown here is derived from an EMBL/GenBank/DDBJ whole genome shotgun (WGS) entry which is preliminary data.</text>
</comment>
<dbReference type="RefSeq" id="WP_182547889.1">
    <property type="nucleotide sequence ID" value="NZ_JACGXN010000001.1"/>
</dbReference>
<organism evidence="6 7">
    <name type="scientific">Phyllobacterium myrsinacearum</name>
    <dbReference type="NCBI Taxonomy" id="28101"/>
    <lineage>
        <taxon>Bacteria</taxon>
        <taxon>Pseudomonadati</taxon>
        <taxon>Pseudomonadota</taxon>
        <taxon>Alphaproteobacteria</taxon>
        <taxon>Hyphomicrobiales</taxon>
        <taxon>Phyllobacteriaceae</taxon>
        <taxon>Phyllobacterium</taxon>
    </lineage>
</organism>
<evidence type="ECO:0000256" key="3">
    <source>
        <dbReference type="ARBA" id="ARBA00022833"/>
    </source>
</evidence>
<keyword evidence="2" id="KW-0479">Metal-binding</keyword>
<dbReference type="EMBL" id="JACGXN010000001">
    <property type="protein sequence ID" value="MBA8877189.1"/>
    <property type="molecule type" value="Genomic_DNA"/>
</dbReference>
<sequence length="142" mass="15420">MSDAQCVCGSLRLKMREPAKLVAACHCLACQRRTGTSFSVNAFYATDAVEVFGAAREYIRVADSGRNVRMYFCPACGSTLYWKPDAAPAIIGVGVGALADPNFPAPTLSIFERSKHHWVNLAEVERFQASHSTVSAAFTELN</sequence>
<proteinExistence type="inferred from homology"/>
<evidence type="ECO:0000256" key="2">
    <source>
        <dbReference type="ARBA" id="ARBA00022723"/>
    </source>
</evidence>
<keyword evidence="4" id="KW-0456">Lyase</keyword>
<accession>A0A839EEM1</accession>
<protein>
    <recommendedName>
        <fullName evidence="5">CENP-V/GFA domain-containing protein</fullName>
    </recommendedName>
</protein>
<feature type="domain" description="CENP-V/GFA" evidence="5">
    <location>
        <begin position="1"/>
        <end position="112"/>
    </location>
</feature>
<reference evidence="6 7" key="1">
    <citation type="submission" date="2020-07" db="EMBL/GenBank/DDBJ databases">
        <title>Genomic Encyclopedia of Type Strains, Phase IV (KMG-V): Genome sequencing to study the core and pangenomes of soil and plant-associated prokaryotes.</title>
        <authorList>
            <person name="Whitman W."/>
        </authorList>
    </citation>
    <scope>NUCLEOTIDE SEQUENCE [LARGE SCALE GENOMIC DNA]</scope>
    <source>
        <strain evidence="6 7">AN3</strain>
    </source>
</reference>
<dbReference type="PANTHER" id="PTHR33337:SF40">
    <property type="entry name" value="CENP-V_GFA DOMAIN-CONTAINING PROTEIN-RELATED"/>
    <property type="match status" value="1"/>
</dbReference>
<dbReference type="InterPro" id="IPR011057">
    <property type="entry name" value="Mss4-like_sf"/>
</dbReference>
<dbReference type="SUPFAM" id="SSF51316">
    <property type="entry name" value="Mss4-like"/>
    <property type="match status" value="1"/>
</dbReference>
<dbReference type="Proteomes" id="UP000549052">
    <property type="component" value="Unassembled WGS sequence"/>
</dbReference>
<evidence type="ECO:0000313" key="6">
    <source>
        <dbReference type="EMBL" id="MBA8877189.1"/>
    </source>
</evidence>
<evidence type="ECO:0000313" key="7">
    <source>
        <dbReference type="Proteomes" id="UP000549052"/>
    </source>
</evidence>
<dbReference type="PROSITE" id="PS51891">
    <property type="entry name" value="CENP_V_GFA"/>
    <property type="match status" value="1"/>
</dbReference>
<dbReference type="Gene3D" id="3.90.1590.10">
    <property type="entry name" value="glutathione-dependent formaldehyde- activating enzyme (gfa)"/>
    <property type="match status" value="1"/>
</dbReference>
<evidence type="ECO:0000256" key="1">
    <source>
        <dbReference type="ARBA" id="ARBA00005495"/>
    </source>
</evidence>
<evidence type="ECO:0000259" key="5">
    <source>
        <dbReference type="PROSITE" id="PS51891"/>
    </source>
</evidence>
<comment type="similarity">
    <text evidence="1">Belongs to the Gfa family.</text>
</comment>
<dbReference type="AlphaFoldDB" id="A0A839EEM1"/>
<dbReference type="GO" id="GO:0046872">
    <property type="term" value="F:metal ion binding"/>
    <property type="evidence" value="ECO:0007669"/>
    <property type="project" value="UniProtKB-KW"/>
</dbReference>
<name>A0A839EEM1_9HYPH</name>
<keyword evidence="7" id="KW-1185">Reference proteome</keyword>
<keyword evidence="3" id="KW-0862">Zinc</keyword>
<dbReference type="GO" id="GO:0016846">
    <property type="term" value="F:carbon-sulfur lyase activity"/>
    <property type="evidence" value="ECO:0007669"/>
    <property type="project" value="InterPro"/>
</dbReference>